<dbReference type="EMBL" id="CP127363">
    <property type="protein sequence ID" value="WIY51140.1"/>
    <property type="molecule type" value="Genomic_DNA"/>
</dbReference>
<keyword evidence="2" id="KW-1185">Reference proteome</keyword>
<proteinExistence type="predicted"/>
<reference evidence="1 2" key="1">
    <citation type="submission" date="2023-06" db="EMBL/GenBank/DDBJ databases">
        <authorList>
            <person name="Ham H."/>
            <person name="Park D.S."/>
        </authorList>
    </citation>
    <scope>NUCLEOTIDE SEQUENCE [LARGE SCALE GENOMIC DNA]</scope>
    <source>
        <strain evidence="1 2">KACC 17005</strain>
    </source>
</reference>
<evidence type="ECO:0008006" key="3">
    <source>
        <dbReference type="Google" id="ProtNLM"/>
    </source>
</evidence>
<name>A0ABY9AWH8_PARCI</name>
<organism evidence="1 2">
    <name type="scientific">Paracidovorax citrulli</name>
    <name type="common">Acidovorax citrulli</name>
    <dbReference type="NCBI Taxonomy" id="80869"/>
    <lineage>
        <taxon>Bacteria</taxon>
        <taxon>Pseudomonadati</taxon>
        <taxon>Pseudomonadota</taxon>
        <taxon>Betaproteobacteria</taxon>
        <taxon>Burkholderiales</taxon>
        <taxon>Comamonadaceae</taxon>
        <taxon>Paracidovorax</taxon>
    </lineage>
</organism>
<evidence type="ECO:0000313" key="2">
    <source>
        <dbReference type="Proteomes" id="UP001242732"/>
    </source>
</evidence>
<accession>A0ABY9AWH8</accession>
<protein>
    <recommendedName>
        <fullName evidence="3">Helix-turn-helix domain-containing protein</fullName>
    </recommendedName>
</protein>
<dbReference type="RefSeq" id="WP_133246185.1">
    <property type="nucleotide sequence ID" value="NZ_CP023687.1"/>
</dbReference>
<gene>
    <name evidence="1" type="ORF">QRO08_11450</name>
</gene>
<dbReference type="Proteomes" id="UP001242732">
    <property type="component" value="Chromosome"/>
</dbReference>
<sequence length="152" mass="16945">MTGNQLFAQLVQRFQNYADAAVLWVLLKEEADAREHESTVWRMASEQLCGTLSPKTAHRAFDHLREMGLITTRVHKNTKTLITVDRIAVLDFLREPLPERLPALSKKQFAFLDAWAADSTASTVTPESACYQPGNEHSVADAALSSPKPTTH</sequence>
<evidence type="ECO:0000313" key="1">
    <source>
        <dbReference type="EMBL" id="WIY51140.1"/>
    </source>
</evidence>